<dbReference type="AlphaFoldDB" id="A0A0C3BB71"/>
<evidence type="ECO:0000256" key="7">
    <source>
        <dbReference type="ARBA" id="ARBA00022989"/>
    </source>
</evidence>
<sequence>MPLVFPVPPLSTTFAHLLSLSFVFGYVGSIYLSKNSRLSFSGKVIHVANGQARLKEQDERWRDDPDVIKARLVAVGFATLVCCIGVIGVVKCFVGDVEHSTSITLESSLTRLGLTFDDLSIYPYLVTPILFLGPLYVRYLSETLPFQRKYSIKYDFVPTFMSWQGIRNYIFAPITEELVFRACVLSVYQLSGASIISMVFLSPMSFGAAHIHHAWDIFNRYGKTAVAAKRAVIICLFQFAYTTLFGAYCSFLFIRTGSLFPPLVAHSFCNVIGLPQITAEMKRWPRRKYAIIATYLVGIGSFIYTLGPWTYSAESLYWLRLTLERTPNNSGQKPFY</sequence>
<gene>
    <name evidence="13" type="ORF">PILCRDRAFT_819168</name>
</gene>
<feature type="transmembrane region" description="Helical" evidence="11">
    <location>
        <begin position="289"/>
        <end position="311"/>
    </location>
</feature>
<dbReference type="InterPro" id="IPR039731">
    <property type="entry name" value="Rce1"/>
</dbReference>
<reference evidence="14" key="2">
    <citation type="submission" date="2015-01" db="EMBL/GenBank/DDBJ databases">
        <title>Evolutionary Origins and Diversification of the Mycorrhizal Mutualists.</title>
        <authorList>
            <consortium name="DOE Joint Genome Institute"/>
            <consortium name="Mycorrhizal Genomics Consortium"/>
            <person name="Kohler A."/>
            <person name="Kuo A."/>
            <person name="Nagy L.G."/>
            <person name="Floudas D."/>
            <person name="Copeland A."/>
            <person name="Barry K.W."/>
            <person name="Cichocki N."/>
            <person name="Veneault-Fourrey C."/>
            <person name="LaButti K."/>
            <person name="Lindquist E.A."/>
            <person name="Lipzen A."/>
            <person name="Lundell T."/>
            <person name="Morin E."/>
            <person name="Murat C."/>
            <person name="Riley R."/>
            <person name="Ohm R."/>
            <person name="Sun H."/>
            <person name="Tunlid A."/>
            <person name="Henrissat B."/>
            <person name="Grigoriev I.V."/>
            <person name="Hibbett D.S."/>
            <person name="Martin F."/>
        </authorList>
    </citation>
    <scope>NUCLEOTIDE SEQUENCE [LARGE SCALE GENOMIC DNA]</scope>
    <source>
        <strain evidence="14">F 1598</strain>
    </source>
</reference>
<feature type="transmembrane region" description="Helical" evidence="11">
    <location>
        <begin position="231"/>
        <end position="253"/>
    </location>
</feature>
<dbReference type="Proteomes" id="UP000054166">
    <property type="component" value="Unassembled WGS sequence"/>
</dbReference>
<keyword evidence="8 11" id="KW-0472">Membrane</keyword>
<keyword evidence="4 11" id="KW-0812">Transmembrane</keyword>
<dbReference type="GO" id="GO:0005789">
    <property type="term" value="C:endoplasmic reticulum membrane"/>
    <property type="evidence" value="ECO:0007669"/>
    <property type="project" value="UniProtKB-SubCell"/>
</dbReference>
<dbReference type="PANTHER" id="PTHR13046:SF0">
    <property type="entry name" value="CAAX PRENYL PROTEASE 2"/>
    <property type="match status" value="1"/>
</dbReference>
<feature type="domain" description="CAAX prenyl protease 2/Lysostaphin resistance protein A-like" evidence="12">
    <location>
        <begin position="162"/>
        <end position="272"/>
    </location>
</feature>
<comment type="similarity">
    <text evidence="2">Belongs to the peptidase U48 family.</text>
</comment>
<evidence type="ECO:0000256" key="4">
    <source>
        <dbReference type="ARBA" id="ARBA00022692"/>
    </source>
</evidence>
<dbReference type="EMBL" id="KN832990">
    <property type="protein sequence ID" value="KIM83543.1"/>
    <property type="molecule type" value="Genomic_DNA"/>
</dbReference>
<evidence type="ECO:0000259" key="12">
    <source>
        <dbReference type="Pfam" id="PF02517"/>
    </source>
</evidence>
<feature type="transmembrane region" description="Helical" evidence="11">
    <location>
        <begin position="121"/>
        <end position="140"/>
    </location>
</feature>
<proteinExistence type="inferred from homology"/>
<keyword evidence="5" id="KW-0378">Hydrolase</keyword>
<feature type="transmembrane region" description="Helical" evidence="11">
    <location>
        <begin position="70"/>
        <end position="90"/>
    </location>
</feature>
<comment type="subcellular location">
    <subcellularLocation>
        <location evidence="1">Endoplasmic reticulum membrane</location>
        <topology evidence="1">Multi-pass membrane protein</topology>
    </subcellularLocation>
</comment>
<feature type="transmembrane region" description="Helical" evidence="11">
    <location>
        <begin position="190"/>
        <end position="211"/>
    </location>
</feature>
<keyword evidence="3" id="KW-0645">Protease</keyword>
<dbReference type="STRING" id="765440.A0A0C3BB71"/>
<name>A0A0C3BB71_PILCF</name>
<dbReference type="PANTHER" id="PTHR13046">
    <property type="entry name" value="PROTEASE U48 CAAX PRENYL PROTEASE RCE1"/>
    <property type="match status" value="1"/>
</dbReference>
<dbReference type="FunCoup" id="A0A0C3BB71">
    <property type="interactions" value="322"/>
</dbReference>
<dbReference type="OrthoDB" id="271604at2759"/>
<keyword evidence="14" id="KW-1185">Reference proteome</keyword>
<keyword evidence="7 11" id="KW-1133">Transmembrane helix</keyword>
<dbReference type="GO" id="GO:0071586">
    <property type="term" value="P:CAAX-box protein processing"/>
    <property type="evidence" value="ECO:0007669"/>
    <property type="project" value="InterPro"/>
</dbReference>
<dbReference type="HOGENOM" id="CLU_049909_1_0_1"/>
<dbReference type="GO" id="GO:0004222">
    <property type="term" value="F:metalloendopeptidase activity"/>
    <property type="evidence" value="ECO:0007669"/>
    <property type="project" value="InterPro"/>
</dbReference>
<keyword evidence="6" id="KW-0256">Endoplasmic reticulum</keyword>
<evidence type="ECO:0000256" key="1">
    <source>
        <dbReference type="ARBA" id="ARBA00004477"/>
    </source>
</evidence>
<dbReference type="Pfam" id="PF02517">
    <property type="entry name" value="Rce1-like"/>
    <property type="match status" value="1"/>
</dbReference>
<evidence type="ECO:0000256" key="8">
    <source>
        <dbReference type="ARBA" id="ARBA00023136"/>
    </source>
</evidence>
<evidence type="ECO:0000256" key="2">
    <source>
        <dbReference type="ARBA" id="ARBA00006897"/>
    </source>
</evidence>
<dbReference type="EC" id="3.4.26.1" evidence="10"/>
<organism evidence="13 14">
    <name type="scientific">Piloderma croceum (strain F 1598)</name>
    <dbReference type="NCBI Taxonomy" id="765440"/>
    <lineage>
        <taxon>Eukaryota</taxon>
        <taxon>Fungi</taxon>
        <taxon>Dikarya</taxon>
        <taxon>Basidiomycota</taxon>
        <taxon>Agaricomycotina</taxon>
        <taxon>Agaricomycetes</taxon>
        <taxon>Agaricomycetidae</taxon>
        <taxon>Atheliales</taxon>
        <taxon>Atheliaceae</taxon>
        <taxon>Piloderma</taxon>
    </lineage>
</organism>
<evidence type="ECO:0000313" key="13">
    <source>
        <dbReference type="EMBL" id="KIM83543.1"/>
    </source>
</evidence>
<protein>
    <recommendedName>
        <fullName evidence="10">intramembrane prenyl-peptidase Rce1</fullName>
        <ecNumber evidence="10">3.4.26.1</ecNumber>
    </recommendedName>
</protein>
<accession>A0A0C3BB71</accession>
<evidence type="ECO:0000256" key="9">
    <source>
        <dbReference type="ARBA" id="ARBA00047280"/>
    </source>
</evidence>
<evidence type="ECO:0000256" key="5">
    <source>
        <dbReference type="ARBA" id="ARBA00022801"/>
    </source>
</evidence>
<dbReference type="InterPro" id="IPR003675">
    <property type="entry name" value="Rce1/LyrA-like_dom"/>
</dbReference>
<evidence type="ECO:0000256" key="11">
    <source>
        <dbReference type="SAM" id="Phobius"/>
    </source>
</evidence>
<evidence type="ECO:0000256" key="6">
    <source>
        <dbReference type="ARBA" id="ARBA00022824"/>
    </source>
</evidence>
<dbReference type="InParanoid" id="A0A0C3BB71"/>
<feature type="transmembrane region" description="Helical" evidence="11">
    <location>
        <begin position="12"/>
        <end position="33"/>
    </location>
</feature>
<evidence type="ECO:0000313" key="14">
    <source>
        <dbReference type="Proteomes" id="UP000054166"/>
    </source>
</evidence>
<evidence type="ECO:0000256" key="10">
    <source>
        <dbReference type="ARBA" id="ARBA00049729"/>
    </source>
</evidence>
<reference evidence="13 14" key="1">
    <citation type="submission" date="2014-04" db="EMBL/GenBank/DDBJ databases">
        <authorList>
            <consortium name="DOE Joint Genome Institute"/>
            <person name="Kuo A."/>
            <person name="Tarkka M."/>
            <person name="Buscot F."/>
            <person name="Kohler A."/>
            <person name="Nagy L.G."/>
            <person name="Floudas D."/>
            <person name="Copeland A."/>
            <person name="Barry K.W."/>
            <person name="Cichocki N."/>
            <person name="Veneault-Fourrey C."/>
            <person name="LaButti K."/>
            <person name="Lindquist E.A."/>
            <person name="Lipzen A."/>
            <person name="Lundell T."/>
            <person name="Morin E."/>
            <person name="Murat C."/>
            <person name="Sun H."/>
            <person name="Tunlid A."/>
            <person name="Henrissat B."/>
            <person name="Grigoriev I.V."/>
            <person name="Hibbett D.S."/>
            <person name="Martin F."/>
            <person name="Nordberg H.P."/>
            <person name="Cantor M.N."/>
            <person name="Hua S.X."/>
        </authorList>
    </citation>
    <scope>NUCLEOTIDE SEQUENCE [LARGE SCALE GENOMIC DNA]</scope>
    <source>
        <strain evidence="13 14">F 1598</strain>
    </source>
</reference>
<comment type="catalytic activity">
    <reaction evidence="9">
        <text>Hydrolyzes the peptide bond -P2-(S-farnesyl or geranylgeranyl)C-P1'-P2'-P3'-COOH where P1' and P2' are amino acids with aliphatic sidechains and P3' is any C-terminal residue.</text>
        <dbReference type="EC" id="3.4.26.1"/>
    </reaction>
</comment>
<evidence type="ECO:0000256" key="3">
    <source>
        <dbReference type="ARBA" id="ARBA00022670"/>
    </source>
</evidence>